<comment type="catalytic activity">
    <reaction evidence="1">
        <text>Catalyzes the rearrangement of -S-S- bonds in proteins.</text>
        <dbReference type="EC" id="5.3.4.1"/>
    </reaction>
</comment>
<keyword evidence="5" id="KW-0479">Metal-binding</keyword>
<keyword evidence="4 12" id="KW-0812">Transmembrane</keyword>
<evidence type="ECO:0000256" key="6">
    <source>
        <dbReference type="ARBA" id="ARBA00022771"/>
    </source>
</evidence>
<feature type="transmembrane region" description="Helical" evidence="12">
    <location>
        <begin position="465"/>
        <end position="486"/>
    </location>
</feature>
<dbReference type="FunFam" id="3.30.160.60:FF:000630">
    <property type="entry name" value="Zinc finger protein 180"/>
    <property type="match status" value="1"/>
</dbReference>
<evidence type="ECO:0000256" key="10">
    <source>
        <dbReference type="PROSITE-ProRule" id="PRU00042"/>
    </source>
</evidence>
<feature type="domain" description="C2H2-type" evidence="13">
    <location>
        <begin position="304"/>
        <end position="331"/>
    </location>
</feature>
<feature type="transmembrane region" description="Helical" evidence="12">
    <location>
        <begin position="696"/>
        <end position="717"/>
    </location>
</feature>
<comment type="subcellular location">
    <subcellularLocation>
        <location evidence="2">Membrane</location>
        <topology evidence="2">Single-pass membrane protein</topology>
    </subcellularLocation>
</comment>
<keyword evidence="6 10" id="KW-0863">Zinc-finger</keyword>
<gene>
    <name evidence="14" type="ORF">F2P81_000014</name>
</gene>
<feature type="transmembrane region" description="Helical" evidence="12">
    <location>
        <begin position="436"/>
        <end position="459"/>
    </location>
</feature>
<dbReference type="Pfam" id="PF13848">
    <property type="entry name" value="Thioredoxin_6"/>
    <property type="match status" value="1"/>
</dbReference>
<feature type="transmembrane region" description="Helical" evidence="12">
    <location>
        <begin position="527"/>
        <end position="548"/>
    </location>
</feature>
<organism evidence="14 15">
    <name type="scientific">Scophthalmus maximus</name>
    <name type="common">Turbot</name>
    <name type="synonym">Psetta maxima</name>
    <dbReference type="NCBI Taxonomy" id="52904"/>
    <lineage>
        <taxon>Eukaryota</taxon>
        <taxon>Metazoa</taxon>
        <taxon>Chordata</taxon>
        <taxon>Craniata</taxon>
        <taxon>Vertebrata</taxon>
        <taxon>Euteleostomi</taxon>
        <taxon>Actinopterygii</taxon>
        <taxon>Neopterygii</taxon>
        <taxon>Teleostei</taxon>
        <taxon>Neoteleostei</taxon>
        <taxon>Acanthomorphata</taxon>
        <taxon>Carangaria</taxon>
        <taxon>Pleuronectiformes</taxon>
        <taxon>Pleuronectoidei</taxon>
        <taxon>Scophthalmidae</taxon>
        <taxon>Scophthalmus</taxon>
    </lineage>
</organism>
<keyword evidence="9 12" id="KW-0472">Membrane</keyword>
<evidence type="ECO:0000256" key="9">
    <source>
        <dbReference type="ARBA" id="ARBA00023136"/>
    </source>
</evidence>
<dbReference type="PROSITE" id="PS00028">
    <property type="entry name" value="ZINC_FINGER_C2H2_1"/>
    <property type="match status" value="1"/>
</dbReference>
<dbReference type="EMBL" id="VEVO01000001">
    <property type="protein sequence ID" value="KAF0046381.1"/>
    <property type="molecule type" value="Genomic_DNA"/>
</dbReference>
<dbReference type="InterPro" id="IPR036236">
    <property type="entry name" value="Znf_C2H2_sf"/>
</dbReference>
<dbReference type="PANTHER" id="PTHR46426">
    <property type="entry name" value="PROTEIN DISULFIDE-ISOMERASE TMX3"/>
    <property type="match status" value="1"/>
</dbReference>
<dbReference type="Gene3D" id="3.30.160.60">
    <property type="entry name" value="Classic Zinc Finger"/>
    <property type="match status" value="4"/>
</dbReference>
<dbReference type="GO" id="GO:0003756">
    <property type="term" value="F:protein disulfide isomerase activity"/>
    <property type="evidence" value="ECO:0007669"/>
    <property type="project" value="UniProtKB-EC"/>
</dbReference>
<evidence type="ECO:0000256" key="3">
    <source>
        <dbReference type="ARBA" id="ARBA00012723"/>
    </source>
</evidence>
<evidence type="ECO:0000256" key="11">
    <source>
        <dbReference type="SAM" id="MobiDB-lite"/>
    </source>
</evidence>
<dbReference type="GO" id="GO:0009986">
    <property type="term" value="C:cell surface"/>
    <property type="evidence" value="ECO:0007669"/>
    <property type="project" value="TreeGrafter"/>
</dbReference>
<feature type="transmembrane region" description="Helical" evidence="12">
    <location>
        <begin position="403"/>
        <end position="424"/>
    </location>
</feature>
<feature type="transmembrane region" description="Helical" evidence="12">
    <location>
        <begin position="729"/>
        <end position="748"/>
    </location>
</feature>
<feature type="transmembrane region" description="Helical" evidence="12">
    <location>
        <begin position="498"/>
        <end position="521"/>
    </location>
</feature>
<accession>A0A6A4TUM6</accession>
<evidence type="ECO:0000256" key="5">
    <source>
        <dbReference type="ARBA" id="ARBA00022723"/>
    </source>
</evidence>
<dbReference type="PANTHER" id="PTHR46426:SF1">
    <property type="entry name" value="PROTEIN DISULFIDE-ISOMERASE TMX3"/>
    <property type="match status" value="1"/>
</dbReference>
<dbReference type="Gene3D" id="3.40.30.10">
    <property type="entry name" value="Glutaredoxin"/>
    <property type="match status" value="1"/>
</dbReference>
<feature type="compositionally biased region" description="Basic residues" evidence="11">
    <location>
        <begin position="225"/>
        <end position="239"/>
    </location>
</feature>
<keyword evidence="8 12" id="KW-1133">Transmembrane helix</keyword>
<dbReference type="GO" id="GO:0008270">
    <property type="term" value="F:zinc ion binding"/>
    <property type="evidence" value="ECO:0007669"/>
    <property type="project" value="UniProtKB-KW"/>
</dbReference>
<dbReference type="InterPro" id="IPR013087">
    <property type="entry name" value="Znf_C2H2_type"/>
</dbReference>
<dbReference type="Proteomes" id="UP000438429">
    <property type="component" value="Unassembled WGS sequence"/>
</dbReference>
<reference evidence="14 15" key="1">
    <citation type="submission" date="2019-06" db="EMBL/GenBank/DDBJ databases">
        <title>Draft genomes of female and male turbot (Scophthalmus maximus).</title>
        <authorList>
            <person name="Xu H."/>
            <person name="Xu X.-W."/>
            <person name="Shao C."/>
            <person name="Chen S."/>
        </authorList>
    </citation>
    <scope>NUCLEOTIDE SEQUENCE [LARGE SCALE GENOMIC DNA]</scope>
    <source>
        <strain evidence="14">Ysfricsl-2016a</strain>
        <tissue evidence="14">Blood</tissue>
    </source>
</reference>
<feature type="transmembrane region" description="Helical" evidence="12">
    <location>
        <begin position="1000"/>
        <end position="1023"/>
    </location>
</feature>
<dbReference type="AlphaFoldDB" id="A0A6A4TUM6"/>
<sequence>MFCCKGQRSHPAPENTDCLIRAEWAVMSSANQRYHAISPVTLQLVGGAVSSSLYCGEVEGLSGEGAGLVEAFLVELYRCRLCQFTCALKTSISSHLLHRHRPPALTYLGDTEEGDGAEGGEETGLQQGAAPYQLDLNGQSKQSDEDEDFLLYNMLDNMSPPPCDITTEGGLQVAHTYGWRGLLIGQAVGKEAEHTDRQTPGSQSDATLSVTSIRHTGSLQSVTDRKKRRRKKNKTRRKKKQEEEQTGFCCSLCHRKFSSKLTLRRHLSVHTGEKPFTCPYCSYCSRLKGSLLQHLRTHTGEKPYRCSQCSYASIDRSSLLRHCRTHSQEKPYRCQHCDYSSIQKKSLDLHARRHHTGEAFPCRQLLLCVSVVSTFVEELDDSFGQRVQGQRLSSHPNRCPAKGSSPMCSVFYCVLAVFYCVLLCRHRCALCSTVSSLFSTVFYSVVTDVLCVLLCPRCFLLCSTLSSPMCSVFYCVLAVFYCVLLCRHRCALCSTVSSLFSTVFYSVVTDVLCVLLCPRCFLLCSTLSSPMCSVFYCVLAVFYCVLLCRHRCALCSTVSSLFSTVFYSVVTDVLCVLLCPHCVLTASSLSPLCSTVSSLCSTVSTASSLCSTVSPLHPHCLHCVLTVSTLCSTVFSLCSTVSSLCPHCVYPVFYCVLTVFYCLHCVLLCPHFVLLSPLCPRCFLLCPRCFLLCSTVSSPMCSVFYCVLAVFYCVLLCPHRCALCSTVSSLFSTVFYCVLTDVLCVLLCPHCVLLRLHSVLTVSSLCSTVFYSVLTVSSLCFTVSPLCPHCILTVFYVVLLFSTVSSRCSTVSVCLQDVSVASLPTVVLFKDRTYFIYNEEGDGDLMSWINRERFPNYCKMDSYRLYATGESGKLVVLLLVEENEQSEQSVRYRGLLEDVASQHRHIYSRNFYFGFMDDSDYLTGLMMGDVVVPSFVVVNLSNDGFFLPRGSVDTEKQLLDFLNGVLDGSIQCQGGNGVVQRVGRLIHETKLLLTSLFSQVPLLGCFLVGFLLAIVVFFCYLCCKARRTTSDEDDDDAPVTPSLQRHKKSD</sequence>
<dbReference type="SUPFAM" id="SSF57667">
    <property type="entry name" value="beta-beta-alpha zinc fingers"/>
    <property type="match status" value="2"/>
</dbReference>
<evidence type="ECO:0000256" key="12">
    <source>
        <dbReference type="SAM" id="Phobius"/>
    </source>
</evidence>
<evidence type="ECO:0000313" key="15">
    <source>
        <dbReference type="Proteomes" id="UP000438429"/>
    </source>
</evidence>
<feature type="compositionally biased region" description="Polar residues" evidence="11">
    <location>
        <begin position="198"/>
        <end position="222"/>
    </location>
</feature>
<feature type="domain" description="C2H2-type" evidence="13">
    <location>
        <begin position="332"/>
        <end position="360"/>
    </location>
</feature>
<dbReference type="EC" id="5.3.4.1" evidence="3"/>
<feature type="domain" description="C2H2-type" evidence="13">
    <location>
        <begin position="248"/>
        <end position="275"/>
    </location>
</feature>
<proteinExistence type="predicted"/>
<dbReference type="InterPro" id="IPR052250">
    <property type="entry name" value="PDI_TMX3"/>
</dbReference>
<protein>
    <recommendedName>
        <fullName evidence="3">protein disulfide-isomerase</fullName>
        <ecNumber evidence="3">5.3.4.1</ecNumber>
    </recommendedName>
</protein>
<feature type="region of interest" description="Disordered" evidence="11">
    <location>
        <begin position="1029"/>
        <end position="1050"/>
    </location>
</feature>
<evidence type="ECO:0000256" key="1">
    <source>
        <dbReference type="ARBA" id="ARBA00001182"/>
    </source>
</evidence>
<dbReference type="FunFam" id="3.30.160.60:FF:000446">
    <property type="entry name" value="Zinc finger protein"/>
    <property type="match status" value="1"/>
</dbReference>
<name>A0A6A4TUM6_SCOMX</name>
<feature type="transmembrane region" description="Helical" evidence="12">
    <location>
        <begin position="652"/>
        <end position="676"/>
    </location>
</feature>
<comment type="caution">
    <text evidence="14">The sequence shown here is derived from an EMBL/GenBank/DDBJ whole genome shotgun (WGS) entry which is preliminary data.</text>
</comment>
<evidence type="ECO:0000313" key="14">
    <source>
        <dbReference type="EMBL" id="KAF0046381.1"/>
    </source>
</evidence>
<dbReference type="FunFam" id="3.30.160.60:FF:000882">
    <property type="entry name" value="Predicted gene, 21060"/>
    <property type="match status" value="1"/>
</dbReference>
<evidence type="ECO:0000256" key="8">
    <source>
        <dbReference type="ARBA" id="ARBA00022989"/>
    </source>
</evidence>
<evidence type="ECO:0000259" key="13">
    <source>
        <dbReference type="PROSITE" id="PS50157"/>
    </source>
</evidence>
<feature type="region of interest" description="Disordered" evidence="11">
    <location>
        <begin position="190"/>
        <end position="240"/>
    </location>
</feature>
<keyword evidence="7" id="KW-0862">Zinc</keyword>
<evidence type="ECO:0000256" key="2">
    <source>
        <dbReference type="ARBA" id="ARBA00004167"/>
    </source>
</evidence>
<feature type="domain" description="C2H2-type" evidence="13">
    <location>
        <begin position="276"/>
        <end position="303"/>
    </location>
</feature>
<dbReference type="GO" id="GO:0016020">
    <property type="term" value="C:membrane"/>
    <property type="evidence" value="ECO:0007669"/>
    <property type="project" value="UniProtKB-SubCell"/>
</dbReference>
<evidence type="ECO:0000256" key="7">
    <source>
        <dbReference type="ARBA" id="ARBA00022833"/>
    </source>
</evidence>
<dbReference type="PROSITE" id="PS50157">
    <property type="entry name" value="ZINC_FINGER_C2H2_2"/>
    <property type="match status" value="4"/>
</dbReference>
<evidence type="ECO:0000256" key="4">
    <source>
        <dbReference type="ARBA" id="ARBA00022692"/>
    </source>
</evidence>
<dbReference type="GO" id="GO:0005783">
    <property type="term" value="C:endoplasmic reticulum"/>
    <property type="evidence" value="ECO:0007669"/>
    <property type="project" value="TreeGrafter"/>
</dbReference>
<dbReference type="SMART" id="SM00355">
    <property type="entry name" value="ZnF_C2H2"/>
    <property type="match status" value="5"/>
</dbReference>